<gene>
    <name evidence="4" type="ORF">HX829_27855</name>
</gene>
<dbReference type="Pfam" id="PF00583">
    <property type="entry name" value="Acetyltransf_1"/>
    <property type="match status" value="1"/>
</dbReference>
<dbReference type="InterPro" id="IPR000182">
    <property type="entry name" value="GNAT_dom"/>
</dbReference>
<dbReference type="AlphaFoldDB" id="A0A7Y7WJ81"/>
<feature type="domain" description="N-acetyltransferase" evidence="3">
    <location>
        <begin position="6"/>
        <end position="162"/>
    </location>
</feature>
<dbReference type="PANTHER" id="PTHR43420:SF47">
    <property type="entry name" value="N-ACETYLTRANSFERASE DOMAIN-CONTAINING PROTEIN"/>
    <property type="match status" value="1"/>
</dbReference>
<evidence type="ECO:0000259" key="3">
    <source>
        <dbReference type="PROSITE" id="PS51186"/>
    </source>
</evidence>
<protein>
    <submittedName>
        <fullName evidence="4">GNAT family N-acetyltransferase</fullName>
    </submittedName>
</protein>
<keyword evidence="2" id="KW-0012">Acyltransferase</keyword>
<dbReference type="SUPFAM" id="SSF55729">
    <property type="entry name" value="Acyl-CoA N-acyltransferases (Nat)"/>
    <property type="match status" value="1"/>
</dbReference>
<proteinExistence type="predicted"/>
<sequence length="163" mass="17592">MRTSLVDYVTLTPAQHEQLALIQVDAAQQEFSSDIARGLAVLQAHTGNDVKGFVLLADELPVGFLLLKRPPASPAWASGDVCTLHGLQVDKNYQGQGLGRACMQALPDAARSVWPASTHLMLMVDADNDAARGLYLKQGFVDSGETFHGRVGEERRLTLPLSP</sequence>
<dbReference type="GO" id="GO:0016747">
    <property type="term" value="F:acyltransferase activity, transferring groups other than amino-acyl groups"/>
    <property type="evidence" value="ECO:0007669"/>
    <property type="project" value="InterPro"/>
</dbReference>
<evidence type="ECO:0000256" key="1">
    <source>
        <dbReference type="ARBA" id="ARBA00022679"/>
    </source>
</evidence>
<comment type="caution">
    <text evidence="4">The sequence shown here is derived from an EMBL/GenBank/DDBJ whole genome shotgun (WGS) entry which is preliminary data.</text>
</comment>
<dbReference type="PANTHER" id="PTHR43420">
    <property type="entry name" value="ACETYLTRANSFERASE"/>
    <property type="match status" value="1"/>
</dbReference>
<dbReference type="PROSITE" id="PS51186">
    <property type="entry name" value="GNAT"/>
    <property type="match status" value="1"/>
</dbReference>
<evidence type="ECO:0000313" key="4">
    <source>
        <dbReference type="EMBL" id="NWB50298.1"/>
    </source>
</evidence>
<reference evidence="4 5" key="1">
    <citation type="submission" date="2020-04" db="EMBL/GenBank/DDBJ databases">
        <title>Molecular characterization of pseudomonads from Agaricus bisporus reveal novel blotch 2 pathogens in Western Europe.</title>
        <authorList>
            <person name="Taparia T."/>
            <person name="Krijger M."/>
            <person name="Haynes E."/>
            <person name="Elpinstone J.G."/>
            <person name="Noble R."/>
            <person name="Van Der Wolf J."/>
        </authorList>
    </citation>
    <scope>NUCLEOTIDE SEQUENCE [LARGE SCALE GENOMIC DNA]</scope>
    <source>
        <strain evidence="4 5">F1001</strain>
    </source>
</reference>
<keyword evidence="1 4" id="KW-0808">Transferase</keyword>
<dbReference type="CDD" id="cd04301">
    <property type="entry name" value="NAT_SF"/>
    <property type="match status" value="1"/>
</dbReference>
<dbReference type="InterPro" id="IPR016181">
    <property type="entry name" value="Acyl_CoA_acyltransferase"/>
</dbReference>
<dbReference type="Gene3D" id="3.40.630.30">
    <property type="match status" value="1"/>
</dbReference>
<dbReference type="RefSeq" id="WP_177145503.1">
    <property type="nucleotide sequence ID" value="NZ_JACAPU010000041.1"/>
</dbReference>
<dbReference type="Proteomes" id="UP000582981">
    <property type="component" value="Unassembled WGS sequence"/>
</dbReference>
<evidence type="ECO:0000313" key="5">
    <source>
        <dbReference type="Proteomes" id="UP000582981"/>
    </source>
</evidence>
<organism evidence="4 5">
    <name type="scientific">Pseudomonas gingeri</name>
    <dbReference type="NCBI Taxonomy" id="117681"/>
    <lineage>
        <taxon>Bacteria</taxon>
        <taxon>Pseudomonadati</taxon>
        <taxon>Pseudomonadota</taxon>
        <taxon>Gammaproteobacteria</taxon>
        <taxon>Pseudomonadales</taxon>
        <taxon>Pseudomonadaceae</taxon>
        <taxon>Pseudomonas</taxon>
    </lineage>
</organism>
<dbReference type="EMBL" id="JACAPU010000041">
    <property type="protein sequence ID" value="NWB50298.1"/>
    <property type="molecule type" value="Genomic_DNA"/>
</dbReference>
<name>A0A7Y7WJ81_9PSED</name>
<accession>A0A7Y7WJ81</accession>
<evidence type="ECO:0000256" key="2">
    <source>
        <dbReference type="ARBA" id="ARBA00023315"/>
    </source>
</evidence>
<dbReference type="InterPro" id="IPR050680">
    <property type="entry name" value="YpeA/RimI_acetyltransf"/>
</dbReference>